<dbReference type="Gene3D" id="3.40.830.10">
    <property type="entry name" value="LigB-like"/>
    <property type="match status" value="1"/>
</dbReference>
<reference evidence="2" key="1">
    <citation type="submission" date="2018-05" db="EMBL/GenBank/DDBJ databases">
        <authorList>
            <person name="Lanie J.A."/>
            <person name="Ng W.-L."/>
            <person name="Kazmierczak K.M."/>
            <person name="Andrzejewski T.M."/>
            <person name="Davidsen T.M."/>
            <person name="Wayne K.J."/>
            <person name="Tettelin H."/>
            <person name="Glass J.I."/>
            <person name="Rusch D."/>
            <person name="Podicherti R."/>
            <person name="Tsui H.-C.T."/>
            <person name="Winkler M.E."/>
        </authorList>
    </citation>
    <scope>NUCLEOTIDE SEQUENCE</scope>
</reference>
<feature type="domain" description="Extradiol ring-cleavage dioxygenase class III enzyme subunit B" evidence="1">
    <location>
        <begin position="9"/>
        <end position="247"/>
    </location>
</feature>
<proteinExistence type="predicted"/>
<accession>A0A381Q0G7</accession>
<dbReference type="AlphaFoldDB" id="A0A381Q0G7"/>
<organism evidence="2">
    <name type="scientific">marine metagenome</name>
    <dbReference type="NCBI Taxonomy" id="408172"/>
    <lineage>
        <taxon>unclassified sequences</taxon>
        <taxon>metagenomes</taxon>
        <taxon>ecological metagenomes</taxon>
    </lineage>
</organism>
<sequence>MPLVFAGVCSHAPGIVGRADQADPSAKDRLYEAFADMRQRLEASEPDALIVVAAEHFANFFMNNMPSFAMGMADYYEGPIENPDWLGIQKTQIPGNRSLSERLIRKVMERTDLSYAEEWKFDHGIMVPLHFLTPSYDLPIIPANINCQGPPLAPLHRAWAFGQALRDAADSVPERVALIGTGGISHWPATPDSGKINESWDRKFLDEWSRCDKEAMLSYGDSQSYLDAGQGAFEIRTFMTVSAATEGAPGIVHFYEPIPIFAVGCTIGTIDLDAPQLPSVH</sequence>
<evidence type="ECO:0000259" key="1">
    <source>
        <dbReference type="Pfam" id="PF02900"/>
    </source>
</evidence>
<dbReference type="SUPFAM" id="SSF53213">
    <property type="entry name" value="LigB-like"/>
    <property type="match status" value="1"/>
</dbReference>
<protein>
    <recommendedName>
        <fullName evidence="1">Extradiol ring-cleavage dioxygenase class III enzyme subunit B domain-containing protein</fullName>
    </recommendedName>
</protein>
<name>A0A381Q0G7_9ZZZZ</name>
<dbReference type="GO" id="GO:0016702">
    <property type="term" value="F:oxidoreductase activity, acting on single donors with incorporation of molecular oxygen, incorporation of two atoms of oxygen"/>
    <property type="evidence" value="ECO:0007669"/>
    <property type="project" value="UniProtKB-ARBA"/>
</dbReference>
<dbReference type="CDD" id="cd07359">
    <property type="entry name" value="PCA_45_Doxase_B_like"/>
    <property type="match status" value="1"/>
</dbReference>
<dbReference type="InterPro" id="IPR004183">
    <property type="entry name" value="Xdiol_dOase_suB"/>
</dbReference>
<gene>
    <name evidence="2" type="ORF">METZ01_LOCUS25252</name>
</gene>
<evidence type="ECO:0000313" key="2">
    <source>
        <dbReference type="EMBL" id="SUZ72398.1"/>
    </source>
</evidence>
<dbReference type="GO" id="GO:0008198">
    <property type="term" value="F:ferrous iron binding"/>
    <property type="evidence" value="ECO:0007669"/>
    <property type="project" value="InterPro"/>
</dbReference>
<dbReference type="EMBL" id="UINC01001150">
    <property type="protein sequence ID" value="SUZ72398.1"/>
    <property type="molecule type" value="Genomic_DNA"/>
</dbReference>
<dbReference type="Pfam" id="PF02900">
    <property type="entry name" value="LigB"/>
    <property type="match status" value="1"/>
</dbReference>